<keyword evidence="3" id="KW-1185">Reference proteome</keyword>
<dbReference type="Proteomes" id="UP000265366">
    <property type="component" value="Unassembled WGS sequence"/>
</dbReference>
<dbReference type="Pfam" id="PF11578">
    <property type="entry name" value="DUF3237"/>
    <property type="match status" value="1"/>
</dbReference>
<reference evidence="2 3" key="1">
    <citation type="submission" date="2018-08" db="EMBL/GenBank/DDBJ databases">
        <title>Erythrobacter zhengii sp.nov., a bacterium isolated from deep-sea sediment.</title>
        <authorList>
            <person name="Fang C."/>
            <person name="Wu Y.-H."/>
            <person name="Sun C."/>
            <person name="Wang H."/>
            <person name="Cheng H."/>
            <person name="Meng F.-X."/>
            <person name="Wang C.-S."/>
            <person name="Xu X.-W."/>
        </authorList>
    </citation>
    <scope>NUCLEOTIDE SEQUENCE [LARGE SCALE GENOMIC DNA]</scope>
    <source>
        <strain evidence="2 3">CCTCC AB 2015396</strain>
    </source>
</reference>
<comment type="similarity">
    <text evidence="1">Belongs to the UPF0311 family.</text>
</comment>
<dbReference type="HAMAP" id="MF_00775">
    <property type="entry name" value="UPF0311"/>
    <property type="match status" value="1"/>
</dbReference>
<name>A0A3A1P0R4_9SPHN</name>
<protein>
    <recommendedName>
        <fullName evidence="1">UPF0311 protein D2V17_19060</fullName>
    </recommendedName>
</protein>
<dbReference type="InterPro" id="IPR020915">
    <property type="entry name" value="UPF0311"/>
</dbReference>
<dbReference type="EMBL" id="QXFM01000141">
    <property type="protein sequence ID" value="RIV80617.1"/>
    <property type="molecule type" value="Genomic_DNA"/>
</dbReference>
<sequence length="160" mass="17926">MTEIHPFAPRFEHAFTISIELSKPYWIKPSARGDTRAAIYAASGKVEGPRLNGTVVPMSGGDFPLSRDNGVIDFDARYLLEADDGAIIYLQNCGYRWAKNDEIAARMSANQDVGFDDYYMRVTPRFDAPAGPHEWMSRHVFVGVAEKVPGANRIHYFVVL</sequence>
<accession>A0A3A1P0R4</accession>
<organism evidence="2 3">
    <name type="scientific">Aurantiacibacter xanthus</name>
    <dbReference type="NCBI Taxonomy" id="1784712"/>
    <lineage>
        <taxon>Bacteria</taxon>
        <taxon>Pseudomonadati</taxon>
        <taxon>Pseudomonadota</taxon>
        <taxon>Alphaproteobacteria</taxon>
        <taxon>Sphingomonadales</taxon>
        <taxon>Erythrobacteraceae</taxon>
        <taxon>Aurantiacibacter</taxon>
    </lineage>
</organism>
<dbReference type="OrthoDB" id="5294829at2"/>
<dbReference type="RefSeq" id="WP_119594735.1">
    <property type="nucleotide sequence ID" value="NZ_QXFM01000141.1"/>
</dbReference>
<dbReference type="PANTHER" id="PTHR37315:SF1">
    <property type="entry name" value="UPF0311 PROTEIN BLR7842"/>
    <property type="match status" value="1"/>
</dbReference>
<comment type="caution">
    <text evidence="2">The sequence shown here is derived from an EMBL/GenBank/DDBJ whole genome shotgun (WGS) entry which is preliminary data.</text>
</comment>
<proteinExistence type="inferred from homology"/>
<dbReference type="AlphaFoldDB" id="A0A3A1P0R4"/>
<dbReference type="PANTHER" id="PTHR37315">
    <property type="entry name" value="UPF0311 PROTEIN BLR7842"/>
    <property type="match status" value="1"/>
</dbReference>
<gene>
    <name evidence="2" type="ORF">D2V17_19060</name>
</gene>
<evidence type="ECO:0000256" key="1">
    <source>
        <dbReference type="HAMAP-Rule" id="MF_00775"/>
    </source>
</evidence>
<evidence type="ECO:0000313" key="2">
    <source>
        <dbReference type="EMBL" id="RIV80617.1"/>
    </source>
</evidence>
<dbReference type="Gene3D" id="2.40.160.20">
    <property type="match status" value="1"/>
</dbReference>
<evidence type="ECO:0000313" key="3">
    <source>
        <dbReference type="Proteomes" id="UP000265366"/>
    </source>
</evidence>